<dbReference type="InterPro" id="IPR023213">
    <property type="entry name" value="CAT-like_dom_sf"/>
</dbReference>
<feature type="domain" description="Carrier" evidence="4">
    <location>
        <begin position="492"/>
        <end position="569"/>
    </location>
</feature>
<dbReference type="PROSITE" id="PS00455">
    <property type="entry name" value="AMP_BINDING"/>
    <property type="match status" value="1"/>
</dbReference>
<comment type="cofactor">
    <cofactor evidence="1">
        <name>pantetheine 4'-phosphate</name>
        <dbReference type="ChEBI" id="CHEBI:47942"/>
    </cofactor>
</comment>
<dbReference type="Pfam" id="PF00550">
    <property type="entry name" value="PP-binding"/>
    <property type="match status" value="1"/>
</dbReference>
<keyword evidence="6" id="KW-1185">Reference proteome</keyword>
<proteinExistence type="predicted"/>
<evidence type="ECO:0000256" key="1">
    <source>
        <dbReference type="ARBA" id="ARBA00001957"/>
    </source>
</evidence>
<keyword evidence="3" id="KW-0597">Phosphoprotein</keyword>
<organism evidence="5 6">
    <name type="scientific">Streptomyces umbrinus</name>
    <dbReference type="NCBI Taxonomy" id="67370"/>
    <lineage>
        <taxon>Bacteria</taxon>
        <taxon>Bacillati</taxon>
        <taxon>Actinomycetota</taxon>
        <taxon>Actinomycetes</taxon>
        <taxon>Kitasatosporales</taxon>
        <taxon>Streptomycetaceae</taxon>
        <taxon>Streptomyces</taxon>
        <taxon>Streptomyces phaeochromogenes group</taxon>
    </lineage>
</organism>
<dbReference type="Gene3D" id="3.40.50.12780">
    <property type="entry name" value="N-terminal domain of ligase-like"/>
    <property type="match status" value="1"/>
</dbReference>
<dbReference type="Pfam" id="PF13193">
    <property type="entry name" value="AMP-binding_C"/>
    <property type="match status" value="1"/>
</dbReference>
<dbReference type="SMART" id="SM00823">
    <property type="entry name" value="PKS_PP"/>
    <property type="match status" value="1"/>
</dbReference>
<dbReference type="Gene3D" id="3.30.559.10">
    <property type="entry name" value="Chloramphenicol acetyltransferase-like domain"/>
    <property type="match status" value="1"/>
</dbReference>
<dbReference type="InterPro" id="IPR025110">
    <property type="entry name" value="AMP-bd_C"/>
</dbReference>
<dbReference type="Pfam" id="PF00668">
    <property type="entry name" value="Condensation"/>
    <property type="match status" value="1"/>
</dbReference>
<comment type="caution">
    <text evidence="5">The sequence shown here is derived from an EMBL/GenBank/DDBJ whole genome shotgun (WGS) entry which is preliminary data.</text>
</comment>
<sequence length="1001" mass="108303">MLTQDETIHGAFAKQARNRPAERALIQGQTVLTYAELSRAADDYAAELAALGVRPGDLVPVLLPRSPELVATLLALLKLGAAYSVLDPRWPEERRTELVHQLGSSVVVTHAQPVSVAIQSGRIVEGAVTGGEAPSTVFFTSGTTGNPKGVVSPHRATTRLFTAGSFADFGPGCVTSVAAAMAWDAFSLELWGPLVSGGTAVLTDGEYFLPETLSRMIRDRGVNTTWLTVSLFNLFVDEQLDCFRGLSRLIIGGERLSPAHVCRFLTTHPAITLLNGYGPVESCVFATTHTVMLADTRSSDGVPLGRPVPRTQVLVLRDEVPAAPDEPGEIWIGGAGLAIEYLANSEETEKRFTTVQTADGEARLYRTGDRGFLDDDGILHYLGRADRQVKIRGHRVEPAEVESVCEAMPEVERAVVIPVEGADLSVTCLALFYTASAEGRRAGSPTLTDRLREALPAYCVPELIEELNAFPLTAQGKTDHRALLARLGPDKARTGTGIEVLFHEILQPGDGQLDHRSPDTAWAELGGTSLDAMRLCARIQAQLGVRVSVSDFMRDPSLNGLRRVVGHAMALPVRGASTTSIGQEIPLIGMPAHFCMAYEMSPADTSALCRRAWAIDGPVDLVALERAAGDLHERHEALRASYRLGDGPVAYLDPGRSSFALTDLGQRSDGEPAESALREALLRPLSIHSGEVWRCAVVRTESGSTLLGLTVHHVAFDGWSESLLVSELTTAYRSRIAGIRETFDGPAPTLAELALEEATVQRRSDRERHLDHWKTSLLGAPELNLARPRSTDDNPVGVFGFTLDTREVERLTRDARQCGGTLFLALLTGYDAALRQVLGQDDFCIGVPVARRGGAHAIRAVACLVDMLCMRLPSADEPGSLGDRMRRTCSVIESAMACQDVAFDEVVAALAPLRTGRNPLYQTVFAYQSNPARELALDGCTVRALPQPPAAPRAELACEAWPQPDGGLRVEVTFQARLVRRDIARRIADVYQVLLTKEDHR</sequence>
<name>A0ABU0SMN6_9ACTN</name>
<dbReference type="Gene3D" id="3.30.559.30">
    <property type="entry name" value="Nonribosomal peptide synthetase, condensation domain"/>
    <property type="match status" value="1"/>
</dbReference>
<dbReference type="InterPro" id="IPR045851">
    <property type="entry name" value="AMP-bd_C_sf"/>
</dbReference>
<accession>A0ABU0SMN6</accession>
<protein>
    <submittedName>
        <fullName evidence="5">Mycobactin peptide synthetase MbtE</fullName>
    </submittedName>
</protein>
<evidence type="ECO:0000313" key="6">
    <source>
        <dbReference type="Proteomes" id="UP001230328"/>
    </source>
</evidence>
<dbReference type="Pfam" id="PF00501">
    <property type="entry name" value="AMP-binding"/>
    <property type="match status" value="1"/>
</dbReference>
<dbReference type="Gene3D" id="1.10.1200.10">
    <property type="entry name" value="ACP-like"/>
    <property type="match status" value="1"/>
</dbReference>
<dbReference type="SUPFAM" id="SSF47336">
    <property type="entry name" value="ACP-like"/>
    <property type="match status" value="1"/>
</dbReference>
<evidence type="ECO:0000256" key="3">
    <source>
        <dbReference type="ARBA" id="ARBA00022553"/>
    </source>
</evidence>
<reference evidence="5 6" key="1">
    <citation type="submission" date="2023-07" db="EMBL/GenBank/DDBJ databases">
        <title>Comparative genomics of wheat-associated soil bacteria to identify genetic determinants of phenazine resistance.</title>
        <authorList>
            <person name="Mouncey N."/>
        </authorList>
    </citation>
    <scope>NUCLEOTIDE SEQUENCE [LARGE SCALE GENOMIC DNA]</scope>
    <source>
        <strain evidence="5 6">V2I4</strain>
    </source>
</reference>
<evidence type="ECO:0000259" key="4">
    <source>
        <dbReference type="PROSITE" id="PS50075"/>
    </source>
</evidence>
<dbReference type="InterPro" id="IPR009081">
    <property type="entry name" value="PP-bd_ACP"/>
</dbReference>
<dbReference type="RefSeq" id="WP_307520014.1">
    <property type="nucleotide sequence ID" value="NZ_JAUSZI010000002.1"/>
</dbReference>
<dbReference type="Gene3D" id="3.30.300.30">
    <property type="match status" value="1"/>
</dbReference>
<evidence type="ECO:0000256" key="2">
    <source>
        <dbReference type="ARBA" id="ARBA00022450"/>
    </source>
</evidence>
<dbReference type="SUPFAM" id="SSF52777">
    <property type="entry name" value="CoA-dependent acyltransferases"/>
    <property type="match status" value="2"/>
</dbReference>
<dbReference type="InterPro" id="IPR020845">
    <property type="entry name" value="AMP-binding_CS"/>
</dbReference>
<dbReference type="PROSITE" id="PS50075">
    <property type="entry name" value="CARRIER"/>
    <property type="match status" value="1"/>
</dbReference>
<keyword evidence="2" id="KW-0596">Phosphopantetheine</keyword>
<dbReference type="InterPro" id="IPR042099">
    <property type="entry name" value="ANL_N_sf"/>
</dbReference>
<dbReference type="PANTHER" id="PTHR45527:SF1">
    <property type="entry name" value="FATTY ACID SYNTHASE"/>
    <property type="match status" value="1"/>
</dbReference>
<dbReference type="Proteomes" id="UP001230328">
    <property type="component" value="Unassembled WGS sequence"/>
</dbReference>
<dbReference type="InterPro" id="IPR001242">
    <property type="entry name" value="Condensation_dom"/>
</dbReference>
<dbReference type="EMBL" id="JAUSZI010000002">
    <property type="protein sequence ID" value="MDQ1024732.1"/>
    <property type="molecule type" value="Genomic_DNA"/>
</dbReference>
<dbReference type="SUPFAM" id="SSF56801">
    <property type="entry name" value="Acetyl-CoA synthetase-like"/>
    <property type="match status" value="1"/>
</dbReference>
<dbReference type="InterPro" id="IPR036736">
    <property type="entry name" value="ACP-like_sf"/>
</dbReference>
<evidence type="ECO:0000313" key="5">
    <source>
        <dbReference type="EMBL" id="MDQ1024732.1"/>
    </source>
</evidence>
<dbReference type="PANTHER" id="PTHR45527">
    <property type="entry name" value="NONRIBOSOMAL PEPTIDE SYNTHETASE"/>
    <property type="match status" value="1"/>
</dbReference>
<dbReference type="InterPro" id="IPR000873">
    <property type="entry name" value="AMP-dep_synth/lig_dom"/>
</dbReference>
<gene>
    <name evidence="5" type="ORF">QF035_002314</name>
</gene>
<dbReference type="InterPro" id="IPR020806">
    <property type="entry name" value="PKS_PP-bd"/>
</dbReference>